<evidence type="ECO:0000256" key="5">
    <source>
        <dbReference type="ARBA" id="ARBA00023002"/>
    </source>
</evidence>
<dbReference type="InterPro" id="IPR017972">
    <property type="entry name" value="Cyt_P450_CS"/>
</dbReference>
<comment type="similarity">
    <text evidence="2 9">Belongs to the cytochrome P450 family.</text>
</comment>
<evidence type="ECO:0000256" key="2">
    <source>
        <dbReference type="ARBA" id="ARBA00010617"/>
    </source>
</evidence>
<evidence type="ECO:0008006" key="13">
    <source>
        <dbReference type="Google" id="ProtNLM"/>
    </source>
</evidence>
<sequence>MCCGLGRGGKGWEGGGVEGGDTCGSQLAQTSQLSPFPKVTGDGVICTCGATSRTPVFVKTPTCRTGDMIRGLCHLREADDTSDALKLAAVREVREKPGSMYLTLVIVLFALLLFYRYLKENYKLFIKDGVDGPTPVYIFGNLGEFAGKDPLEKFTELTNRFGKGLTPSIVVSDPDLIQQILVKNFSKFNGRPRFLPFLHFEEKEILQNVCGSKWKNMREAMASAFNNTNIQKVFPRLLHVADQFVDELQRLVLKHPQGFDIQKLNECYALDSVAFTALGLETKAIAHGEECMMLQYVYAYDNSASPENAASGLARAYQCLEVLKIVDIKHKRLAKEYFDCLSHHMESERQKVNTSARPKSMLQHLLTYNPTSRDHATNPARSPLTTSEILGLTSSMVGGGVGSTASALDFTLHCLAVHPRHQEKLRQEVLNVCGVEGNFTIEQVREIDYLDQVINESLRFYPIAPGVARTCSEDCVVNGVQFRAGTEVRLMGITQYKDPEIFPDPLTFKPERFSKEEKSRHPGSWFPFGAGPRMCVGMHLAQLHLKVAIIKLLQNFEISTSDLTQDPLPVTLRPHLSPRNGVHIRLTRIAR</sequence>
<keyword evidence="7 9" id="KW-0503">Monooxygenase</keyword>
<keyword evidence="10" id="KW-1133">Transmembrane helix</keyword>
<evidence type="ECO:0000256" key="8">
    <source>
        <dbReference type="PIRSR" id="PIRSR602401-1"/>
    </source>
</evidence>
<feature type="transmembrane region" description="Helical" evidence="10">
    <location>
        <begin position="100"/>
        <end position="118"/>
    </location>
</feature>
<dbReference type="FunFam" id="1.10.630.10:FF:000182">
    <property type="entry name" value="Cytochrome P450 3A4"/>
    <property type="match status" value="1"/>
</dbReference>
<keyword evidence="10" id="KW-0472">Membrane</keyword>
<evidence type="ECO:0000256" key="1">
    <source>
        <dbReference type="ARBA" id="ARBA00001971"/>
    </source>
</evidence>
<keyword evidence="3 8" id="KW-0349">Heme</keyword>
<dbReference type="Pfam" id="PF00067">
    <property type="entry name" value="p450"/>
    <property type="match status" value="1"/>
</dbReference>
<dbReference type="Proteomes" id="UP000245119">
    <property type="component" value="Linkage Group LG2"/>
</dbReference>
<dbReference type="GO" id="GO:0020037">
    <property type="term" value="F:heme binding"/>
    <property type="evidence" value="ECO:0007669"/>
    <property type="project" value="InterPro"/>
</dbReference>
<keyword evidence="5 9" id="KW-0560">Oxidoreductase</keyword>
<feature type="binding site" description="axial binding residue" evidence="8">
    <location>
        <position position="535"/>
    </location>
    <ligand>
        <name>heme</name>
        <dbReference type="ChEBI" id="CHEBI:30413"/>
    </ligand>
    <ligandPart>
        <name>Fe</name>
        <dbReference type="ChEBI" id="CHEBI:18248"/>
    </ligandPart>
</feature>
<dbReference type="InterPro" id="IPR050476">
    <property type="entry name" value="Insect_CytP450_Detox"/>
</dbReference>
<dbReference type="Gene3D" id="1.10.630.10">
    <property type="entry name" value="Cytochrome P450"/>
    <property type="match status" value="1"/>
</dbReference>
<comment type="caution">
    <text evidence="11">The sequence shown here is derived from an EMBL/GenBank/DDBJ whole genome shotgun (WGS) entry which is preliminary data.</text>
</comment>
<dbReference type="PROSITE" id="PS00086">
    <property type="entry name" value="CYTOCHROME_P450"/>
    <property type="match status" value="1"/>
</dbReference>
<dbReference type="STRING" id="400727.A0A2T7PSK0"/>
<evidence type="ECO:0000256" key="9">
    <source>
        <dbReference type="RuleBase" id="RU000461"/>
    </source>
</evidence>
<dbReference type="SUPFAM" id="SSF48264">
    <property type="entry name" value="Cytochrome P450"/>
    <property type="match status" value="1"/>
</dbReference>
<dbReference type="EMBL" id="PZQS01000002">
    <property type="protein sequence ID" value="PVD36411.1"/>
    <property type="molecule type" value="Genomic_DNA"/>
</dbReference>
<accession>A0A2T7PSK0</accession>
<proteinExistence type="inferred from homology"/>
<dbReference type="InterPro" id="IPR036396">
    <property type="entry name" value="Cyt_P450_sf"/>
</dbReference>
<reference evidence="11 12" key="1">
    <citation type="submission" date="2018-04" db="EMBL/GenBank/DDBJ databases">
        <title>The genome of golden apple snail Pomacea canaliculata provides insight into stress tolerance and invasive adaptation.</title>
        <authorList>
            <person name="Liu C."/>
            <person name="Liu B."/>
            <person name="Ren Y."/>
            <person name="Zhang Y."/>
            <person name="Wang H."/>
            <person name="Li S."/>
            <person name="Jiang F."/>
            <person name="Yin L."/>
            <person name="Zhang G."/>
            <person name="Qian W."/>
            <person name="Fan W."/>
        </authorList>
    </citation>
    <scope>NUCLEOTIDE SEQUENCE [LARGE SCALE GENOMIC DNA]</scope>
    <source>
        <strain evidence="11">SZHN2017</strain>
        <tissue evidence="11">Muscle</tissue>
    </source>
</reference>
<dbReference type="AlphaFoldDB" id="A0A2T7PSK0"/>
<dbReference type="PRINTS" id="PR00463">
    <property type="entry name" value="EP450I"/>
</dbReference>
<dbReference type="InterPro" id="IPR001128">
    <property type="entry name" value="Cyt_P450"/>
</dbReference>
<evidence type="ECO:0000313" key="11">
    <source>
        <dbReference type="EMBL" id="PVD36411.1"/>
    </source>
</evidence>
<comment type="cofactor">
    <cofactor evidence="1 8">
        <name>heme</name>
        <dbReference type="ChEBI" id="CHEBI:30413"/>
    </cofactor>
</comment>
<name>A0A2T7PSK0_POMCA</name>
<keyword evidence="10" id="KW-0812">Transmembrane</keyword>
<dbReference type="PANTHER" id="PTHR24292">
    <property type="entry name" value="CYTOCHROME P450"/>
    <property type="match status" value="1"/>
</dbReference>
<protein>
    <recommendedName>
        <fullName evidence="13">Cytochrome P450</fullName>
    </recommendedName>
</protein>
<organism evidence="11 12">
    <name type="scientific">Pomacea canaliculata</name>
    <name type="common">Golden apple snail</name>
    <dbReference type="NCBI Taxonomy" id="400727"/>
    <lineage>
        <taxon>Eukaryota</taxon>
        <taxon>Metazoa</taxon>
        <taxon>Spiralia</taxon>
        <taxon>Lophotrochozoa</taxon>
        <taxon>Mollusca</taxon>
        <taxon>Gastropoda</taxon>
        <taxon>Caenogastropoda</taxon>
        <taxon>Architaenioglossa</taxon>
        <taxon>Ampullarioidea</taxon>
        <taxon>Ampullariidae</taxon>
        <taxon>Pomacea</taxon>
    </lineage>
</organism>
<evidence type="ECO:0000256" key="10">
    <source>
        <dbReference type="SAM" id="Phobius"/>
    </source>
</evidence>
<keyword evidence="4 8" id="KW-0479">Metal-binding</keyword>
<dbReference type="GO" id="GO:0005506">
    <property type="term" value="F:iron ion binding"/>
    <property type="evidence" value="ECO:0007669"/>
    <property type="project" value="InterPro"/>
</dbReference>
<evidence type="ECO:0000256" key="3">
    <source>
        <dbReference type="ARBA" id="ARBA00022617"/>
    </source>
</evidence>
<evidence type="ECO:0000256" key="6">
    <source>
        <dbReference type="ARBA" id="ARBA00023004"/>
    </source>
</evidence>
<dbReference type="GO" id="GO:0004497">
    <property type="term" value="F:monooxygenase activity"/>
    <property type="evidence" value="ECO:0007669"/>
    <property type="project" value="UniProtKB-KW"/>
</dbReference>
<dbReference type="InterPro" id="IPR002401">
    <property type="entry name" value="Cyt_P450_E_grp-I"/>
</dbReference>
<gene>
    <name evidence="11" type="ORF">C0Q70_03394</name>
</gene>
<keyword evidence="12" id="KW-1185">Reference proteome</keyword>
<evidence type="ECO:0000313" key="12">
    <source>
        <dbReference type="Proteomes" id="UP000245119"/>
    </source>
</evidence>
<dbReference type="GO" id="GO:0016705">
    <property type="term" value="F:oxidoreductase activity, acting on paired donors, with incorporation or reduction of molecular oxygen"/>
    <property type="evidence" value="ECO:0007669"/>
    <property type="project" value="InterPro"/>
</dbReference>
<dbReference type="PRINTS" id="PR00385">
    <property type="entry name" value="P450"/>
</dbReference>
<evidence type="ECO:0000256" key="7">
    <source>
        <dbReference type="ARBA" id="ARBA00023033"/>
    </source>
</evidence>
<evidence type="ECO:0000256" key="4">
    <source>
        <dbReference type="ARBA" id="ARBA00022723"/>
    </source>
</evidence>
<keyword evidence="6 8" id="KW-0408">Iron</keyword>
<dbReference type="OrthoDB" id="1470350at2759"/>
<dbReference type="PANTHER" id="PTHR24292:SF102">
    <property type="entry name" value="CYTOCHROME P450 FAMILY-RELATED"/>
    <property type="match status" value="1"/>
</dbReference>